<dbReference type="Proteomes" id="UP001595692">
    <property type="component" value="Unassembled WGS sequence"/>
</dbReference>
<sequence length="108" mass="12737">MGHSEHDVLARWRCELNQLAQRLRDSADAADWQQVQQLDSLLAQRLILLRQHPAVKGQLATELARLQAQHHSVMVSMREVRRVLEQEMARFNAQREGLRVYEESREWL</sequence>
<reference evidence="2" key="1">
    <citation type="journal article" date="2019" name="Int. J. Syst. Evol. Microbiol.">
        <title>The Global Catalogue of Microorganisms (GCM) 10K type strain sequencing project: providing services to taxonomists for standard genome sequencing and annotation.</title>
        <authorList>
            <consortium name="The Broad Institute Genomics Platform"/>
            <consortium name="The Broad Institute Genome Sequencing Center for Infectious Disease"/>
            <person name="Wu L."/>
            <person name="Ma J."/>
        </authorList>
    </citation>
    <scope>NUCLEOTIDE SEQUENCE [LARGE SCALE GENOMIC DNA]</scope>
    <source>
        <strain evidence="2">CCUG 54939</strain>
    </source>
</reference>
<gene>
    <name evidence="1" type="ORF">ACFOSS_08220</name>
</gene>
<evidence type="ECO:0000313" key="1">
    <source>
        <dbReference type="EMBL" id="MFC3913447.1"/>
    </source>
</evidence>
<dbReference type="RefSeq" id="WP_377151787.1">
    <property type="nucleotide sequence ID" value="NZ_JBHSAF010000007.1"/>
</dbReference>
<evidence type="ECO:0000313" key="2">
    <source>
        <dbReference type="Proteomes" id="UP001595692"/>
    </source>
</evidence>
<dbReference type="EMBL" id="JBHSAF010000007">
    <property type="protein sequence ID" value="MFC3913447.1"/>
    <property type="molecule type" value="Genomic_DNA"/>
</dbReference>
<protein>
    <recommendedName>
        <fullName evidence="3">Flagellar protein FliT</fullName>
    </recommendedName>
</protein>
<proteinExistence type="predicted"/>
<comment type="caution">
    <text evidence="1">The sequence shown here is derived from an EMBL/GenBank/DDBJ whole genome shotgun (WGS) entry which is preliminary data.</text>
</comment>
<name>A0ABV8CMN2_9GAMM</name>
<organism evidence="1 2">
    <name type="scientific">Pseudaeromonas sharmana</name>
    <dbReference type="NCBI Taxonomy" id="328412"/>
    <lineage>
        <taxon>Bacteria</taxon>
        <taxon>Pseudomonadati</taxon>
        <taxon>Pseudomonadota</taxon>
        <taxon>Gammaproteobacteria</taxon>
        <taxon>Aeromonadales</taxon>
        <taxon>Aeromonadaceae</taxon>
        <taxon>Pseudaeromonas</taxon>
    </lineage>
</organism>
<keyword evidence="2" id="KW-1185">Reference proteome</keyword>
<evidence type="ECO:0008006" key="3">
    <source>
        <dbReference type="Google" id="ProtNLM"/>
    </source>
</evidence>
<accession>A0ABV8CMN2</accession>